<organism evidence="1 2">
    <name type="scientific">Ensete ventricosum</name>
    <name type="common">Abyssinian banana</name>
    <name type="synonym">Musa ensete</name>
    <dbReference type="NCBI Taxonomy" id="4639"/>
    <lineage>
        <taxon>Eukaryota</taxon>
        <taxon>Viridiplantae</taxon>
        <taxon>Streptophyta</taxon>
        <taxon>Embryophyta</taxon>
        <taxon>Tracheophyta</taxon>
        <taxon>Spermatophyta</taxon>
        <taxon>Magnoliopsida</taxon>
        <taxon>Liliopsida</taxon>
        <taxon>Zingiberales</taxon>
        <taxon>Musaceae</taxon>
        <taxon>Ensete</taxon>
    </lineage>
</organism>
<evidence type="ECO:0000313" key="2">
    <source>
        <dbReference type="Proteomes" id="UP000287651"/>
    </source>
</evidence>
<dbReference type="EMBL" id="AMZH03012608">
    <property type="protein sequence ID" value="RRT50709.1"/>
    <property type="molecule type" value="Genomic_DNA"/>
</dbReference>
<protein>
    <submittedName>
        <fullName evidence="1">Uncharacterized protein</fullName>
    </submittedName>
</protein>
<dbReference type="AlphaFoldDB" id="A0A426YG28"/>
<proteinExistence type="predicted"/>
<comment type="caution">
    <text evidence="1">The sequence shown here is derived from an EMBL/GenBank/DDBJ whole genome shotgun (WGS) entry which is preliminary data.</text>
</comment>
<sequence>MKSDPLPFLSKAKPRLGPHINSDSIHERHVLILKHARRSGAGWGPRRRDGFRSFTSGVNHTSHPPIMAVSEPTHLKRPRGCRPPTVFFSFV</sequence>
<gene>
    <name evidence="1" type="ORF">B296_00027691</name>
</gene>
<evidence type="ECO:0000313" key="1">
    <source>
        <dbReference type="EMBL" id="RRT50709.1"/>
    </source>
</evidence>
<reference evidence="1 2" key="1">
    <citation type="journal article" date="2014" name="Agronomy (Basel)">
        <title>A Draft Genome Sequence for Ensete ventricosum, the Drought-Tolerant Tree Against Hunger.</title>
        <authorList>
            <person name="Harrison J."/>
            <person name="Moore K.A."/>
            <person name="Paszkiewicz K."/>
            <person name="Jones T."/>
            <person name="Grant M."/>
            <person name="Ambacheew D."/>
            <person name="Muzemil S."/>
            <person name="Studholme D.J."/>
        </authorList>
    </citation>
    <scope>NUCLEOTIDE SEQUENCE [LARGE SCALE GENOMIC DNA]</scope>
</reference>
<name>A0A426YG28_ENSVE</name>
<accession>A0A426YG28</accession>
<dbReference type="Proteomes" id="UP000287651">
    <property type="component" value="Unassembled WGS sequence"/>
</dbReference>